<organism evidence="1 2">
    <name type="scientific">Arsenicitalea aurantiaca</name>
    <dbReference type="NCBI Taxonomy" id="1783274"/>
    <lineage>
        <taxon>Bacteria</taxon>
        <taxon>Pseudomonadati</taxon>
        <taxon>Pseudomonadota</taxon>
        <taxon>Alphaproteobacteria</taxon>
        <taxon>Hyphomicrobiales</taxon>
        <taxon>Devosiaceae</taxon>
        <taxon>Arsenicitalea</taxon>
    </lineage>
</organism>
<dbReference type="EMBL" id="RZNJ01000004">
    <property type="protein sequence ID" value="RUT29953.1"/>
    <property type="molecule type" value="Genomic_DNA"/>
</dbReference>
<dbReference type="OrthoDB" id="7774794at2"/>
<sequence length="80" mass="9019">MKRPVRPVRHPDRELECEEALEPALLELVAAAEGAGWDHGEIWLALVSLGVNHINADIEKEKRETNLRTARGVRRLFPDG</sequence>
<gene>
    <name evidence="1" type="ORF">EMQ25_11460</name>
</gene>
<comment type="caution">
    <text evidence="1">The sequence shown here is derived from an EMBL/GenBank/DDBJ whole genome shotgun (WGS) entry which is preliminary data.</text>
</comment>
<name>A0A433X7C9_9HYPH</name>
<evidence type="ECO:0000313" key="2">
    <source>
        <dbReference type="Proteomes" id="UP000281547"/>
    </source>
</evidence>
<proteinExistence type="predicted"/>
<reference evidence="1 2" key="1">
    <citation type="journal article" date="2016" name="Int. J. Syst. Evol. Microbiol.">
        <title>Arsenicitalea aurantiaca gen. nov., sp. nov., a new member of the family Hyphomicrobiaceae, isolated from high-arsenic sediment.</title>
        <authorList>
            <person name="Mu Y."/>
            <person name="Zhou L."/>
            <person name="Zeng X.C."/>
            <person name="Liu L."/>
            <person name="Pan Y."/>
            <person name="Chen X."/>
            <person name="Wang J."/>
            <person name="Li S."/>
            <person name="Li W.J."/>
            <person name="Wang Y."/>
        </authorList>
    </citation>
    <scope>NUCLEOTIDE SEQUENCE [LARGE SCALE GENOMIC DNA]</scope>
    <source>
        <strain evidence="1 2">42-50</strain>
    </source>
</reference>
<protein>
    <submittedName>
        <fullName evidence="1">Uncharacterized protein</fullName>
    </submittedName>
</protein>
<dbReference type="RefSeq" id="WP_127188733.1">
    <property type="nucleotide sequence ID" value="NZ_RZNJ01000004.1"/>
</dbReference>
<dbReference type="Proteomes" id="UP000281547">
    <property type="component" value="Unassembled WGS sequence"/>
</dbReference>
<evidence type="ECO:0000313" key="1">
    <source>
        <dbReference type="EMBL" id="RUT29953.1"/>
    </source>
</evidence>
<accession>A0A433X7C9</accession>
<keyword evidence="2" id="KW-1185">Reference proteome</keyword>
<dbReference type="AlphaFoldDB" id="A0A433X7C9"/>